<sequence length="174" mass="18761">MSQQGRSSLTGAAPALPLSPLDIELRSARVGKNRPCVITLAYSNCQFVVELLPESSTTTPTLLRYGFDPGAFASKYPAGPGPLPGYNVPDSIESVYLQKLNAGVTDDGILDAAGMRTLYEIEDLIFTIGSQLFQDLAGPNPLDGSTTTLREALNPKRFWFQMITVDGNASLIHR</sequence>
<proteinExistence type="predicted"/>
<name>A0A2J6SGY5_9HELO</name>
<dbReference type="RefSeq" id="XP_024726913.1">
    <property type="nucleotide sequence ID" value="XM_024888243.1"/>
</dbReference>
<organism evidence="1 2">
    <name type="scientific">Hyaloscypha bicolor E</name>
    <dbReference type="NCBI Taxonomy" id="1095630"/>
    <lineage>
        <taxon>Eukaryota</taxon>
        <taxon>Fungi</taxon>
        <taxon>Dikarya</taxon>
        <taxon>Ascomycota</taxon>
        <taxon>Pezizomycotina</taxon>
        <taxon>Leotiomycetes</taxon>
        <taxon>Helotiales</taxon>
        <taxon>Hyaloscyphaceae</taxon>
        <taxon>Hyaloscypha</taxon>
        <taxon>Hyaloscypha bicolor</taxon>
    </lineage>
</organism>
<protein>
    <submittedName>
        <fullName evidence="1">Uncharacterized protein</fullName>
    </submittedName>
</protein>
<keyword evidence="2" id="KW-1185">Reference proteome</keyword>
<dbReference type="Proteomes" id="UP000235371">
    <property type="component" value="Unassembled WGS sequence"/>
</dbReference>
<dbReference type="InParanoid" id="A0A2J6SGY5"/>
<dbReference type="EMBL" id="KZ613914">
    <property type="protein sequence ID" value="PMD50009.1"/>
    <property type="molecule type" value="Genomic_DNA"/>
</dbReference>
<reference evidence="1 2" key="1">
    <citation type="submission" date="2016-04" db="EMBL/GenBank/DDBJ databases">
        <title>A degradative enzymes factory behind the ericoid mycorrhizal symbiosis.</title>
        <authorList>
            <consortium name="DOE Joint Genome Institute"/>
            <person name="Martino E."/>
            <person name="Morin E."/>
            <person name="Grelet G."/>
            <person name="Kuo A."/>
            <person name="Kohler A."/>
            <person name="Daghino S."/>
            <person name="Barry K."/>
            <person name="Choi C."/>
            <person name="Cichocki N."/>
            <person name="Clum A."/>
            <person name="Copeland A."/>
            <person name="Hainaut M."/>
            <person name="Haridas S."/>
            <person name="Labutti K."/>
            <person name="Lindquist E."/>
            <person name="Lipzen A."/>
            <person name="Khouja H.-R."/>
            <person name="Murat C."/>
            <person name="Ohm R."/>
            <person name="Olson A."/>
            <person name="Spatafora J."/>
            <person name="Veneault-Fourrey C."/>
            <person name="Henrissat B."/>
            <person name="Grigoriev I."/>
            <person name="Martin F."/>
            <person name="Perotto S."/>
        </authorList>
    </citation>
    <scope>NUCLEOTIDE SEQUENCE [LARGE SCALE GENOMIC DNA]</scope>
    <source>
        <strain evidence="1 2">E</strain>
    </source>
</reference>
<evidence type="ECO:0000313" key="2">
    <source>
        <dbReference type="Proteomes" id="UP000235371"/>
    </source>
</evidence>
<dbReference type="AlphaFoldDB" id="A0A2J6SGY5"/>
<dbReference type="OrthoDB" id="4062651at2759"/>
<evidence type="ECO:0000313" key="1">
    <source>
        <dbReference type="EMBL" id="PMD50009.1"/>
    </source>
</evidence>
<gene>
    <name evidence="1" type="ORF">K444DRAFT_711298</name>
</gene>
<dbReference type="GeneID" id="36596319"/>
<accession>A0A2J6SGY5</accession>